<evidence type="ECO:0000256" key="1">
    <source>
        <dbReference type="ARBA" id="ARBA00004196"/>
    </source>
</evidence>
<reference evidence="7 8" key="1">
    <citation type="submission" date="2020-02" db="EMBL/GenBank/DDBJ databases">
        <title>Genome sequence of strain CCNWXJ40-4.</title>
        <authorList>
            <person name="Gao J."/>
            <person name="Sun J."/>
        </authorList>
    </citation>
    <scope>NUCLEOTIDE SEQUENCE [LARGE SCALE GENOMIC DNA]</scope>
    <source>
        <strain evidence="7 8">CCNWXJ 40-4</strain>
    </source>
</reference>
<comment type="caution">
    <text evidence="7">The sequence shown here is derived from an EMBL/GenBank/DDBJ whole genome shotgun (WGS) entry which is preliminary data.</text>
</comment>
<evidence type="ECO:0000256" key="3">
    <source>
        <dbReference type="ARBA" id="ARBA00022448"/>
    </source>
</evidence>
<dbReference type="GO" id="GO:0030288">
    <property type="term" value="C:outer membrane-bounded periplasmic space"/>
    <property type="evidence" value="ECO:0007669"/>
    <property type="project" value="TreeGrafter"/>
</dbReference>
<comment type="subcellular location">
    <subcellularLocation>
        <location evidence="1">Cell envelope</location>
    </subcellularLocation>
</comment>
<keyword evidence="4" id="KW-0408">Iron</keyword>
<proteinExistence type="inferred from homology"/>
<evidence type="ECO:0000256" key="4">
    <source>
        <dbReference type="ARBA" id="ARBA00022496"/>
    </source>
</evidence>
<evidence type="ECO:0000313" key="7">
    <source>
        <dbReference type="EMBL" id="NGO54877.1"/>
    </source>
</evidence>
<keyword evidence="5" id="KW-0732">Signal</keyword>
<dbReference type="SUPFAM" id="SSF53807">
    <property type="entry name" value="Helical backbone' metal receptor"/>
    <property type="match status" value="1"/>
</dbReference>
<dbReference type="GO" id="GO:1901678">
    <property type="term" value="P:iron coordination entity transport"/>
    <property type="evidence" value="ECO:0007669"/>
    <property type="project" value="UniProtKB-ARBA"/>
</dbReference>
<keyword evidence="4" id="KW-0406">Ion transport</keyword>
<dbReference type="Proteomes" id="UP001642900">
    <property type="component" value="Unassembled WGS sequence"/>
</dbReference>
<comment type="similarity">
    <text evidence="2">Belongs to the bacterial solute-binding protein 8 family.</text>
</comment>
<keyword evidence="4" id="KW-0410">Iron transport</keyword>
<accession>A0A6G4WLC5</accession>
<gene>
    <name evidence="7" type="ORF">G6N73_27855</name>
</gene>
<dbReference type="AlphaFoldDB" id="A0A6G4WLC5"/>
<dbReference type="Pfam" id="PF01497">
    <property type="entry name" value="Peripla_BP_2"/>
    <property type="match status" value="1"/>
</dbReference>
<dbReference type="PROSITE" id="PS51318">
    <property type="entry name" value="TAT"/>
    <property type="match status" value="1"/>
</dbReference>
<dbReference type="InterPro" id="IPR051313">
    <property type="entry name" value="Bact_iron-sidero_bind"/>
</dbReference>
<dbReference type="InterPro" id="IPR006311">
    <property type="entry name" value="TAT_signal"/>
</dbReference>
<evidence type="ECO:0000259" key="6">
    <source>
        <dbReference type="PROSITE" id="PS50983"/>
    </source>
</evidence>
<evidence type="ECO:0000256" key="2">
    <source>
        <dbReference type="ARBA" id="ARBA00008814"/>
    </source>
</evidence>
<protein>
    <submittedName>
        <fullName evidence="7">ABC transporter substrate-binding protein</fullName>
    </submittedName>
</protein>
<organism evidence="7 8">
    <name type="scientific">Allomesorhizobium camelthorni</name>
    <dbReference type="NCBI Taxonomy" id="475069"/>
    <lineage>
        <taxon>Bacteria</taxon>
        <taxon>Pseudomonadati</taxon>
        <taxon>Pseudomonadota</taxon>
        <taxon>Alphaproteobacteria</taxon>
        <taxon>Hyphomicrobiales</taxon>
        <taxon>Phyllobacteriaceae</taxon>
        <taxon>Allomesorhizobium</taxon>
    </lineage>
</organism>
<dbReference type="EMBL" id="JAAKZF010000069">
    <property type="protein sequence ID" value="NGO54877.1"/>
    <property type="molecule type" value="Genomic_DNA"/>
</dbReference>
<dbReference type="PROSITE" id="PS50983">
    <property type="entry name" value="FE_B12_PBP"/>
    <property type="match status" value="1"/>
</dbReference>
<keyword evidence="8" id="KW-1185">Reference proteome</keyword>
<dbReference type="PANTHER" id="PTHR30532:SF1">
    <property type="entry name" value="IRON(3+)-HYDROXAMATE-BINDING PROTEIN FHUD"/>
    <property type="match status" value="1"/>
</dbReference>
<dbReference type="Gene3D" id="3.40.50.1980">
    <property type="entry name" value="Nitrogenase molybdenum iron protein domain"/>
    <property type="match status" value="2"/>
</dbReference>
<keyword evidence="3" id="KW-0813">Transport</keyword>
<dbReference type="InterPro" id="IPR002491">
    <property type="entry name" value="ABC_transptr_periplasmic_BD"/>
</dbReference>
<evidence type="ECO:0000256" key="5">
    <source>
        <dbReference type="ARBA" id="ARBA00022729"/>
    </source>
</evidence>
<dbReference type="PANTHER" id="PTHR30532">
    <property type="entry name" value="IRON III DICITRATE-BINDING PERIPLASMIC PROTEIN"/>
    <property type="match status" value="1"/>
</dbReference>
<dbReference type="CDD" id="cd01146">
    <property type="entry name" value="FhuD"/>
    <property type="match status" value="1"/>
</dbReference>
<sequence>MSVQRLCRPRDGLDGLVALPTRRDFLALAAALLTSSAASASATRVAAIDWGMLETALAIGVVPVAATELIQFRKIAVEPAVPEDVADLGLRGTPNYELLRIVAPDLILISGFYEYQRASLERIAPVSSLPVYEAGRPPYPLAEASMLALGDRLGRAADAARYVAETRDEIEARRGALKHVATRPAFIISLGDSRHFRAFGADSMFGDVLERLGIVNAWTDGTSYSAAAPVGLEALARVPDASIVMVAPLPPEVRRTLPANALWNALPAVREGRVAVLDPINHFGGLPSARRLARLLAGAFAPQAGNG</sequence>
<name>A0A6G4WLC5_9HYPH</name>
<feature type="domain" description="Fe/B12 periplasmic-binding" evidence="6">
    <location>
        <begin position="44"/>
        <end position="304"/>
    </location>
</feature>
<evidence type="ECO:0000313" key="8">
    <source>
        <dbReference type="Proteomes" id="UP001642900"/>
    </source>
</evidence>
<dbReference type="PRINTS" id="PR01715">
    <property type="entry name" value="FERRIBNDNGPP"/>
</dbReference>